<comment type="similarity">
    <text evidence="1 4">Belongs to the glycosyl hydrolase 43 family.</text>
</comment>
<sequence length="527" mass="58036">MPVIRNPILRGFNPDPSILRVGDDYYIATSTFEYHPAVRLHHSTDLVHWTTIGHALDLDLRGVPDSGGVWAPSLSHADGLFWLAYSIVRTMDGDDKDIDNYLVTAPSITGPWSEPVHLGSRGFDFSFFHDTDGTHWIVGVQWDHRPEHASFSGLVLEQYLPDERRTTGEAAVIYREDGLVEGPNLYRIGDWYHLLIAAGGTGWNHGITAARSRHLLGPYERDPQEAVLTTRDAPGHPLQKAGHGELVQTPDGHWVLAHLASRPTLHLGERYSTLGRETCLQRVEFDGDGWLRLVGGGHHAHVEVRVGAPDGGTDAAAGMREWTEEFDAPRLDDRRWSTLRAALPSPVADLAARPGWLRLRGGHSPGSVFDQSMILTRAEEHRTEFEVLLDAEPGTVREAAGLIAWYDRAGWIWLQVGFDPEHGRHARVVRRDGSATARSSPIAVPPGPLRLRASLDGPALIFAVSGAEGEWMPVPGVHPAWTLSDDHGPPLRFTGLFFGVRADDLDSRGWTVDVERASLRSTPAAAS</sequence>
<evidence type="ECO:0000313" key="7">
    <source>
        <dbReference type="Proteomes" id="UP001429745"/>
    </source>
</evidence>
<evidence type="ECO:0000256" key="2">
    <source>
        <dbReference type="ARBA" id="ARBA00022801"/>
    </source>
</evidence>
<dbReference type="PANTHER" id="PTHR42812:SF12">
    <property type="entry name" value="BETA-XYLOSIDASE-RELATED"/>
    <property type="match status" value="1"/>
</dbReference>
<name>A0ABX1KD76_9MICO</name>
<feature type="domain" description="Beta-xylosidase C-terminal Concanavalin A-like" evidence="5">
    <location>
        <begin position="324"/>
        <end position="513"/>
    </location>
</feature>
<dbReference type="Proteomes" id="UP001429745">
    <property type="component" value="Unassembled WGS sequence"/>
</dbReference>
<dbReference type="CDD" id="cd09000">
    <property type="entry name" value="GH43_SXA-like"/>
    <property type="match status" value="1"/>
</dbReference>
<dbReference type="InterPro" id="IPR041542">
    <property type="entry name" value="GH43_C2"/>
</dbReference>
<dbReference type="Gene3D" id="2.60.120.200">
    <property type="match status" value="1"/>
</dbReference>
<dbReference type="InterPro" id="IPR006710">
    <property type="entry name" value="Glyco_hydro_43"/>
</dbReference>
<evidence type="ECO:0000256" key="4">
    <source>
        <dbReference type="RuleBase" id="RU361187"/>
    </source>
</evidence>
<gene>
    <name evidence="6" type="ORF">HF576_10535</name>
</gene>
<dbReference type="Gene3D" id="2.115.10.20">
    <property type="entry name" value="Glycosyl hydrolase domain, family 43"/>
    <property type="match status" value="1"/>
</dbReference>
<dbReference type="Pfam" id="PF17851">
    <property type="entry name" value="GH43_C2"/>
    <property type="match status" value="1"/>
</dbReference>
<keyword evidence="7" id="KW-1185">Reference proteome</keyword>
<keyword evidence="3 4" id="KW-0326">Glycosidase</keyword>
<evidence type="ECO:0000259" key="5">
    <source>
        <dbReference type="Pfam" id="PF17851"/>
    </source>
</evidence>
<dbReference type="InterPro" id="IPR051795">
    <property type="entry name" value="Glycosyl_Hydrlase_43"/>
</dbReference>
<dbReference type="PANTHER" id="PTHR42812">
    <property type="entry name" value="BETA-XYLOSIDASE"/>
    <property type="match status" value="1"/>
</dbReference>
<dbReference type="InterPro" id="IPR023296">
    <property type="entry name" value="Glyco_hydro_beta-prop_sf"/>
</dbReference>
<evidence type="ECO:0000256" key="3">
    <source>
        <dbReference type="ARBA" id="ARBA00023295"/>
    </source>
</evidence>
<comment type="caution">
    <text evidence="6">The sequence shown here is derived from an EMBL/GenBank/DDBJ whole genome shotgun (WGS) entry which is preliminary data.</text>
</comment>
<dbReference type="EMBL" id="JABACI010000003">
    <property type="protein sequence ID" value="NLP84288.1"/>
    <property type="molecule type" value="Genomic_DNA"/>
</dbReference>
<evidence type="ECO:0000256" key="1">
    <source>
        <dbReference type="ARBA" id="ARBA00009865"/>
    </source>
</evidence>
<dbReference type="InterPro" id="IPR013320">
    <property type="entry name" value="ConA-like_dom_sf"/>
</dbReference>
<dbReference type="SUPFAM" id="SSF49899">
    <property type="entry name" value="Concanavalin A-like lectins/glucanases"/>
    <property type="match status" value="1"/>
</dbReference>
<accession>A0ABX1KD76</accession>
<dbReference type="GO" id="GO:0016787">
    <property type="term" value="F:hydrolase activity"/>
    <property type="evidence" value="ECO:0007669"/>
    <property type="project" value="UniProtKB-KW"/>
</dbReference>
<dbReference type="Pfam" id="PF04616">
    <property type="entry name" value="Glyco_hydro_43"/>
    <property type="match status" value="1"/>
</dbReference>
<keyword evidence="2 4" id="KW-0378">Hydrolase</keyword>
<reference evidence="6 7" key="1">
    <citation type="submission" date="2020-04" db="EMBL/GenBank/DDBJ databases">
        <title>CFH 90308 Microbacterium sp.</title>
        <authorList>
            <person name="Nie G."/>
            <person name="Ming H."/>
            <person name="Xia T."/>
        </authorList>
    </citation>
    <scope>NUCLEOTIDE SEQUENCE [LARGE SCALE GENOMIC DNA]</scope>
    <source>
        <strain evidence="6 7">CFH 90308</strain>
    </source>
</reference>
<evidence type="ECO:0000313" key="6">
    <source>
        <dbReference type="EMBL" id="NLP84288.1"/>
    </source>
</evidence>
<dbReference type="SUPFAM" id="SSF75005">
    <property type="entry name" value="Arabinanase/levansucrase/invertase"/>
    <property type="match status" value="1"/>
</dbReference>
<organism evidence="6 7">
    <name type="scientific">Microbacterium salsuginis</name>
    <dbReference type="NCBI Taxonomy" id="2722803"/>
    <lineage>
        <taxon>Bacteria</taxon>
        <taxon>Bacillati</taxon>
        <taxon>Actinomycetota</taxon>
        <taxon>Actinomycetes</taxon>
        <taxon>Micrococcales</taxon>
        <taxon>Microbacteriaceae</taxon>
        <taxon>Microbacterium</taxon>
    </lineage>
</organism>
<protein>
    <submittedName>
        <fullName evidence="6">Glycoside hydrolase family 43 protein</fullName>
    </submittedName>
</protein>
<proteinExistence type="inferred from homology"/>